<comment type="caution">
    <text evidence="1">The sequence shown here is derived from an EMBL/GenBank/DDBJ whole genome shotgun (WGS) entry which is preliminary data.</text>
</comment>
<evidence type="ECO:0000313" key="1">
    <source>
        <dbReference type="EMBL" id="ORM55926.1"/>
    </source>
</evidence>
<organism evidence="1 2">
    <name type="scientific">Pantoea conspicua</name>
    <dbReference type="NCBI Taxonomy" id="472705"/>
    <lineage>
        <taxon>Bacteria</taxon>
        <taxon>Pseudomonadati</taxon>
        <taxon>Pseudomonadota</taxon>
        <taxon>Gammaproteobacteria</taxon>
        <taxon>Enterobacterales</taxon>
        <taxon>Erwiniaceae</taxon>
        <taxon>Pantoea</taxon>
    </lineage>
</organism>
<dbReference type="OrthoDB" id="9971364at2"/>
<dbReference type="AlphaFoldDB" id="A0A1X1C2P1"/>
<reference evidence="1 2" key="1">
    <citation type="journal article" date="2017" name="Antonie Van Leeuwenhoek">
        <title>Phylogenomic resolution of the bacterial genus Pantoea and its relationship with Erwinia and Tatumella.</title>
        <authorList>
            <person name="Palmer M."/>
            <person name="Steenkamp E.T."/>
            <person name="Coetzee M.P."/>
            <person name="Chan W.Y."/>
            <person name="van Zyl E."/>
            <person name="De Maayer P."/>
            <person name="Coutinho T.A."/>
            <person name="Blom J."/>
            <person name="Smits T.H."/>
            <person name="Duffy B."/>
            <person name="Venter S.N."/>
        </authorList>
    </citation>
    <scope>NUCLEOTIDE SEQUENCE [LARGE SCALE GENOMIC DNA]</scope>
    <source>
        <strain evidence="1 2">LMG 24534</strain>
    </source>
</reference>
<name>A0A1X1C2P1_9GAMM</name>
<sequence length="103" mass="11344">MSEEELLENAARAADMRTFGFDALGNILIDPVVYSPWNPLTRTSDALQLAREMDMNIHYGEKVILISEPAGACSQVVEVDCSDLELLTRKAITHLAAHVGKNM</sequence>
<dbReference type="EMBL" id="MLFN01000001">
    <property type="protein sequence ID" value="ORM55926.1"/>
    <property type="molecule type" value="Genomic_DNA"/>
</dbReference>
<dbReference type="Proteomes" id="UP000193933">
    <property type="component" value="Unassembled WGS sequence"/>
</dbReference>
<dbReference type="RefSeq" id="WP_094119078.1">
    <property type="nucleotide sequence ID" value="NZ_MLFN01000001.1"/>
</dbReference>
<keyword evidence="2" id="KW-1185">Reference proteome</keyword>
<protein>
    <submittedName>
        <fullName evidence="1">Uncharacterized protein</fullName>
    </submittedName>
</protein>
<gene>
    <name evidence="1" type="ORF">HA41_00400</name>
</gene>
<proteinExistence type="predicted"/>
<evidence type="ECO:0000313" key="2">
    <source>
        <dbReference type="Proteomes" id="UP000193933"/>
    </source>
</evidence>
<accession>A0A1X1C2P1</accession>